<accession>A0ABP9KEH3</accession>
<organism evidence="3 4">
    <name type="scientific">Nocardia callitridis</name>
    <dbReference type="NCBI Taxonomy" id="648753"/>
    <lineage>
        <taxon>Bacteria</taxon>
        <taxon>Bacillati</taxon>
        <taxon>Actinomycetota</taxon>
        <taxon>Actinomycetes</taxon>
        <taxon>Mycobacteriales</taxon>
        <taxon>Nocardiaceae</taxon>
        <taxon>Nocardia</taxon>
    </lineage>
</organism>
<feature type="compositionally biased region" description="Low complexity" evidence="1">
    <location>
        <begin position="94"/>
        <end position="106"/>
    </location>
</feature>
<reference evidence="4" key="1">
    <citation type="journal article" date="2019" name="Int. J. Syst. Evol. Microbiol.">
        <title>The Global Catalogue of Microorganisms (GCM) 10K type strain sequencing project: providing services to taxonomists for standard genome sequencing and annotation.</title>
        <authorList>
            <consortium name="The Broad Institute Genomics Platform"/>
            <consortium name="The Broad Institute Genome Sequencing Center for Infectious Disease"/>
            <person name="Wu L."/>
            <person name="Ma J."/>
        </authorList>
    </citation>
    <scope>NUCLEOTIDE SEQUENCE [LARGE SCALE GENOMIC DNA]</scope>
    <source>
        <strain evidence="4">JCM 18298</strain>
    </source>
</reference>
<dbReference type="RefSeq" id="WP_345496469.1">
    <property type="nucleotide sequence ID" value="NZ_BAABJM010000002.1"/>
</dbReference>
<evidence type="ECO:0000313" key="3">
    <source>
        <dbReference type="EMBL" id="GAA5057059.1"/>
    </source>
</evidence>
<evidence type="ECO:0000313" key="4">
    <source>
        <dbReference type="Proteomes" id="UP001500603"/>
    </source>
</evidence>
<feature type="region of interest" description="Disordered" evidence="1">
    <location>
        <begin position="200"/>
        <end position="236"/>
    </location>
</feature>
<feature type="region of interest" description="Disordered" evidence="1">
    <location>
        <begin position="1"/>
        <end position="114"/>
    </location>
</feature>
<sequence>MNTPNPNDENQQGGSGSTGGQPPNGGQDSGNPPTRPEYPVQPQYPSQGPSSPADSAAAAPTPPSGRIQRQEPGVTQPRPPTVAEARARDKARQQAEQQRQAQILADQQRDRTRKRVMKGTIAVVGVAALVGGGYLGYRALHTDKVTASCVKVENGQEVVVPDNYCGEGRPGFSSTGGLIFIGGGPQYRYNYGGTGTIGQPPVGGTTVKPKNAEIKTKSGSVIQRGGLGSKSTSGGS</sequence>
<keyword evidence="2" id="KW-0472">Membrane</keyword>
<keyword evidence="4" id="KW-1185">Reference proteome</keyword>
<proteinExistence type="predicted"/>
<evidence type="ECO:0000256" key="2">
    <source>
        <dbReference type="SAM" id="Phobius"/>
    </source>
</evidence>
<dbReference type="EMBL" id="BAABJM010000002">
    <property type="protein sequence ID" value="GAA5057059.1"/>
    <property type="molecule type" value="Genomic_DNA"/>
</dbReference>
<keyword evidence="2" id="KW-1133">Transmembrane helix</keyword>
<protein>
    <submittedName>
        <fullName evidence="3">Uncharacterized protein</fullName>
    </submittedName>
</protein>
<dbReference type="Proteomes" id="UP001500603">
    <property type="component" value="Unassembled WGS sequence"/>
</dbReference>
<gene>
    <name evidence="3" type="ORF">GCM10023318_35150</name>
</gene>
<name>A0ABP9KEH3_9NOCA</name>
<feature type="transmembrane region" description="Helical" evidence="2">
    <location>
        <begin position="119"/>
        <end position="137"/>
    </location>
</feature>
<feature type="compositionally biased region" description="Gly residues" evidence="1">
    <location>
        <begin position="13"/>
        <end position="23"/>
    </location>
</feature>
<feature type="compositionally biased region" description="Low complexity" evidence="1">
    <location>
        <begin position="40"/>
        <end position="59"/>
    </location>
</feature>
<comment type="caution">
    <text evidence="3">The sequence shown here is derived from an EMBL/GenBank/DDBJ whole genome shotgun (WGS) entry which is preliminary data.</text>
</comment>
<evidence type="ECO:0000256" key="1">
    <source>
        <dbReference type="SAM" id="MobiDB-lite"/>
    </source>
</evidence>
<keyword evidence="2" id="KW-0812">Transmembrane</keyword>